<organism evidence="2 3">
    <name type="scientific">Cellulomonas chitinilytica</name>
    <dbReference type="NCBI Taxonomy" id="398759"/>
    <lineage>
        <taxon>Bacteria</taxon>
        <taxon>Bacillati</taxon>
        <taxon>Actinomycetota</taxon>
        <taxon>Actinomycetes</taxon>
        <taxon>Micrococcales</taxon>
        <taxon>Cellulomonadaceae</taxon>
        <taxon>Cellulomonas</taxon>
    </lineage>
</organism>
<evidence type="ECO:0000313" key="2">
    <source>
        <dbReference type="EMBL" id="GIG20054.1"/>
    </source>
</evidence>
<comment type="caution">
    <text evidence="2">The sequence shown here is derived from an EMBL/GenBank/DDBJ whole genome shotgun (WGS) entry which is preliminary data.</text>
</comment>
<name>A0A919P2S9_9CELL</name>
<protein>
    <submittedName>
        <fullName evidence="2">Uncharacterized protein</fullName>
    </submittedName>
</protein>
<proteinExistence type="predicted"/>
<keyword evidence="1" id="KW-0472">Membrane</keyword>
<keyword evidence="1" id="KW-1133">Transmembrane helix</keyword>
<sequence>MSTPAEELIEAVSAAAAETPYRVNATEHGFDLRIDLQDVRWHGFLERVGRRGVVENHVVLDCERRTMRITDEHYDVRWVSGESGARAPHLAARIEATRTLGRTWEVQYEVPLGGHARTGEPAEQQFTTADGHRMIREAAAELGWSEKAGIYQRIGIAFAIVGALTAVAVGALLIYYAVTGQF</sequence>
<evidence type="ECO:0000313" key="3">
    <source>
        <dbReference type="Proteomes" id="UP000632740"/>
    </source>
</evidence>
<dbReference type="RefSeq" id="WP_203748835.1">
    <property type="nucleotide sequence ID" value="NZ_BONK01000002.1"/>
</dbReference>
<accession>A0A919P2S9</accession>
<reference evidence="2" key="1">
    <citation type="submission" date="2021-01" db="EMBL/GenBank/DDBJ databases">
        <title>Whole genome shotgun sequence of Cellulomonas chitinilytica NBRC 110799.</title>
        <authorList>
            <person name="Komaki H."/>
            <person name="Tamura T."/>
        </authorList>
    </citation>
    <scope>NUCLEOTIDE SEQUENCE</scope>
    <source>
        <strain evidence="2">NBRC 110799</strain>
    </source>
</reference>
<feature type="transmembrane region" description="Helical" evidence="1">
    <location>
        <begin position="154"/>
        <end position="178"/>
    </location>
</feature>
<keyword evidence="3" id="KW-1185">Reference proteome</keyword>
<keyword evidence="1" id="KW-0812">Transmembrane</keyword>
<evidence type="ECO:0000256" key="1">
    <source>
        <dbReference type="SAM" id="Phobius"/>
    </source>
</evidence>
<gene>
    <name evidence="2" type="ORF">Cch01nite_07780</name>
</gene>
<dbReference type="EMBL" id="BONK01000002">
    <property type="protein sequence ID" value="GIG20054.1"/>
    <property type="molecule type" value="Genomic_DNA"/>
</dbReference>
<dbReference type="AlphaFoldDB" id="A0A919P2S9"/>
<dbReference type="Proteomes" id="UP000632740">
    <property type="component" value="Unassembled WGS sequence"/>
</dbReference>